<dbReference type="InterPro" id="IPR052465">
    <property type="entry name" value="Mito_NAD+_Carrier"/>
</dbReference>
<comment type="subcellular location">
    <subcellularLocation>
        <location evidence="1">Mitochondrion inner membrane</location>
        <topology evidence="1">Multi-pass membrane protein</topology>
    </subcellularLocation>
</comment>
<dbReference type="InterPro" id="IPR023395">
    <property type="entry name" value="MCP_dom_sf"/>
</dbReference>
<evidence type="ECO:0000256" key="7">
    <source>
        <dbReference type="ARBA" id="ARBA00022989"/>
    </source>
</evidence>
<evidence type="ECO:0000256" key="10">
    <source>
        <dbReference type="PROSITE-ProRule" id="PRU00282"/>
    </source>
</evidence>
<proteinExistence type="inferred from homology"/>
<keyword evidence="6" id="KW-0999">Mitochondrion inner membrane</keyword>
<protein>
    <recommendedName>
        <fullName evidence="14">Mitochondrial carrier protein</fullName>
    </recommendedName>
</protein>
<keyword evidence="8" id="KW-0496">Mitochondrion</keyword>
<evidence type="ECO:0000256" key="2">
    <source>
        <dbReference type="ARBA" id="ARBA00006375"/>
    </source>
</evidence>
<keyword evidence="9 10" id="KW-0472">Membrane</keyword>
<feature type="transmembrane region" description="Helical" evidence="11">
    <location>
        <begin position="539"/>
        <end position="568"/>
    </location>
</feature>
<evidence type="ECO:0000256" key="3">
    <source>
        <dbReference type="ARBA" id="ARBA00022448"/>
    </source>
</evidence>
<organism evidence="12 13">
    <name type="scientific">Culex pipiens pipiens</name>
    <name type="common">Northern house mosquito</name>
    <dbReference type="NCBI Taxonomy" id="38569"/>
    <lineage>
        <taxon>Eukaryota</taxon>
        <taxon>Metazoa</taxon>
        <taxon>Ecdysozoa</taxon>
        <taxon>Arthropoda</taxon>
        <taxon>Hexapoda</taxon>
        <taxon>Insecta</taxon>
        <taxon>Pterygota</taxon>
        <taxon>Neoptera</taxon>
        <taxon>Endopterygota</taxon>
        <taxon>Diptera</taxon>
        <taxon>Nematocera</taxon>
        <taxon>Culicoidea</taxon>
        <taxon>Culicidae</taxon>
        <taxon>Culicinae</taxon>
        <taxon>Culicini</taxon>
        <taxon>Culex</taxon>
        <taxon>Culex</taxon>
    </lineage>
</organism>
<evidence type="ECO:0000313" key="12">
    <source>
        <dbReference type="EMBL" id="KAL1380350.1"/>
    </source>
</evidence>
<keyword evidence="13" id="KW-1185">Reference proteome</keyword>
<dbReference type="Gene3D" id="1.50.40.10">
    <property type="entry name" value="Mitochondrial carrier domain"/>
    <property type="match status" value="2"/>
</dbReference>
<dbReference type="PROSITE" id="PS50920">
    <property type="entry name" value="SOLCAR"/>
    <property type="match status" value="2"/>
</dbReference>
<evidence type="ECO:0000313" key="13">
    <source>
        <dbReference type="Proteomes" id="UP001562425"/>
    </source>
</evidence>
<dbReference type="GO" id="GO:0005743">
    <property type="term" value="C:mitochondrial inner membrane"/>
    <property type="evidence" value="ECO:0007669"/>
    <property type="project" value="UniProtKB-SubCell"/>
</dbReference>
<dbReference type="Proteomes" id="UP001562425">
    <property type="component" value="Unassembled WGS sequence"/>
</dbReference>
<dbReference type="SUPFAM" id="SSF103506">
    <property type="entry name" value="Mitochondrial carrier"/>
    <property type="match status" value="2"/>
</dbReference>
<feature type="repeat" description="Solcar" evidence="10">
    <location>
        <begin position="22"/>
        <end position="102"/>
    </location>
</feature>
<gene>
    <name evidence="12" type="ORF">pipiens_014265</name>
</gene>
<comment type="caution">
    <text evidence="12">The sequence shown here is derived from an EMBL/GenBank/DDBJ whole genome shotgun (WGS) entry which is preliminary data.</text>
</comment>
<feature type="repeat" description="Solcar" evidence="10">
    <location>
        <begin position="612"/>
        <end position="699"/>
    </location>
</feature>
<dbReference type="InterPro" id="IPR018108">
    <property type="entry name" value="MCP_transmembrane"/>
</dbReference>
<dbReference type="EMBL" id="JBEHCU010009187">
    <property type="protein sequence ID" value="KAL1380350.1"/>
    <property type="molecule type" value="Genomic_DNA"/>
</dbReference>
<dbReference type="AlphaFoldDB" id="A0ABD1CV86"/>
<name>A0ABD1CV86_CULPP</name>
<keyword evidence="7 11" id="KW-1133">Transmembrane helix</keyword>
<evidence type="ECO:0008006" key="14">
    <source>
        <dbReference type="Google" id="ProtNLM"/>
    </source>
</evidence>
<evidence type="ECO:0000256" key="5">
    <source>
        <dbReference type="ARBA" id="ARBA00022737"/>
    </source>
</evidence>
<evidence type="ECO:0000256" key="8">
    <source>
        <dbReference type="ARBA" id="ARBA00023128"/>
    </source>
</evidence>
<evidence type="ECO:0000256" key="11">
    <source>
        <dbReference type="SAM" id="Phobius"/>
    </source>
</evidence>
<evidence type="ECO:0000256" key="9">
    <source>
        <dbReference type="ARBA" id="ARBA00023136"/>
    </source>
</evidence>
<dbReference type="PANTHER" id="PTHR46131:SF1">
    <property type="entry name" value="SD08549P"/>
    <property type="match status" value="1"/>
</dbReference>
<dbReference type="Pfam" id="PF00153">
    <property type="entry name" value="Mito_carr"/>
    <property type="match status" value="3"/>
</dbReference>
<keyword evidence="5" id="KW-0677">Repeat</keyword>
<dbReference type="PANTHER" id="PTHR46131">
    <property type="entry name" value="SD08549P"/>
    <property type="match status" value="1"/>
</dbReference>
<evidence type="ECO:0000256" key="6">
    <source>
        <dbReference type="ARBA" id="ARBA00022792"/>
    </source>
</evidence>
<keyword evidence="4 10" id="KW-0812">Transmembrane</keyword>
<keyword evidence="3" id="KW-0813">Transport</keyword>
<reference evidence="12 13" key="1">
    <citation type="submission" date="2024-05" db="EMBL/GenBank/DDBJ databases">
        <title>Culex pipiens pipiens assembly and annotation.</title>
        <authorList>
            <person name="Alout H."/>
            <person name="Durand T."/>
        </authorList>
    </citation>
    <scope>NUCLEOTIDE SEQUENCE [LARGE SCALE GENOMIC DNA]</scope>
    <source>
        <strain evidence="12">HA-2024</strain>
        <tissue evidence="12">Whole body</tissue>
    </source>
</reference>
<evidence type="ECO:0000256" key="4">
    <source>
        <dbReference type="ARBA" id="ARBA00022692"/>
    </source>
</evidence>
<evidence type="ECO:0000256" key="1">
    <source>
        <dbReference type="ARBA" id="ARBA00004448"/>
    </source>
</evidence>
<comment type="similarity">
    <text evidence="2">Belongs to the mitochondrial carrier (TC 2.A.29) family.</text>
</comment>
<sequence length="701" mass="79171">MAVVRPEMDTRPAASPGARVPLFCWKEFACGWGAAFVNIAVTYPIYKMIFRQMLHGVQLHQAFGQIRGEGITFLYRGIFPPLAQKTISLSVMFGVYDGTRRPLVEWCGMNEYVAKSIAGVTAGTVEAVLMPFERVQTLLADATYHAKYRNTHHAFRMDPTRWIFPIVLLSCIVNGSASATNSETVCYVVSVIKHLEATVPGVSSCVLYRMIAADDVLQEVLRAPQLETVSKIVVTQRIESSAVTIVKDRCYLEHFEKNKVDIDLSLYHINSVGTQGFRYLFTGLTDDVVVLVPRSQLTFVQLFTYPFNWEVWALVALVLGAAETLRLLFPLHFRNNPILLVVCGFERYDLNTAGRWEKVILLSVMEFIFFTTCAYETKLLAMMVSKPATQELHTLQELMESGIKIKVNFLGNPDAAENHLLGSIMVNSTETILNMDKVHAHIVEREVAELVLPKYYDPVQRLYRYSILDQSLGTIPRLYILSLRNPFKPVLVYTNAALLESGLLSVYWPMMVKLKAGDRAIPAAEEADETLLFPDMKPAWIALSVGLALSGVAFVGEFCVKVVILIYIEHGFRELYRGLVPILWRNGPSNAMFFVMREEADRQLPKRATAVTQRTQEFFAGACIGAFISSVFYPINVLKVTMQSKLGGPNESMWVALQQVYNERDRKLRNVYKGVSMNCTRAFFSWGIMNSAYEQLKKVFY</sequence>
<accession>A0ABD1CV86</accession>